<organism evidence="1 2">
    <name type="scientific">Paenibacillus odorifer</name>
    <dbReference type="NCBI Taxonomy" id="189426"/>
    <lineage>
        <taxon>Bacteria</taxon>
        <taxon>Bacillati</taxon>
        <taxon>Bacillota</taxon>
        <taxon>Bacilli</taxon>
        <taxon>Bacillales</taxon>
        <taxon>Paenibacillaceae</taxon>
        <taxon>Paenibacillus</taxon>
    </lineage>
</organism>
<dbReference type="Proteomes" id="UP000187323">
    <property type="component" value="Unassembled WGS sequence"/>
</dbReference>
<dbReference type="EMBL" id="MPTO01000003">
    <property type="protein sequence ID" value="OME23529.1"/>
    <property type="molecule type" value="Genomic_DNA"/>
</dbReference>
<name>A0AB36JNE4_9BACL</name>
<proteinExistence type="predicted"/>
<evidence type="ECO:0000313" key="1">
    <source>
        <dbReference type="EMBL" id="OME23529.1"/>
    </source>
</evidence>
<evidence type="ECO:0000313" key="2">
    <source>
        <dbReference type="Proteomes" id="UP000187323"/>
    </source>
</evidence>
<protein>
    <recommendedName>
        <fullName evidence="3">IstB-like ATP-binding protein domain-containing protein</fullName>
    </recommendedName>
</protein>
<evidence type="ECO:0008006" key="3">
    <source>
        <dbReference type="Google" id="ProtNLM"/>
    </source>
</evidence>
<dbReference type="AlphaFoldDB" id="A0AB36JNE4"/>
<accession>A0AB36JNE4</accession>
<gene>
    <name evidence="1" type="ORF">BSK47_03475</name>
</gene>
<comment type="caution">
    <text evidence="1">The sequence shown here is derived from an EMBL/GenBank/DDBJ whole genome shotgun (WGS) entry which is preliminary data.</text>
</comment>
<reference evidence="1 2" key="1">
    <citation type="submission" date="2016-10" db="EMBL/GenBank/DDBJ databases">
        <title>Paenibacillus species isolates.</title>
        <authorList>
            <person name="Beno S.M."/>
        </authorList>
    </citation>
    <scope>NUCLEOTIDE SEQUENCE [LARGE SCALE GENOMIC DNA]</scope>
    <source>
        <strain evidence="1 2">FSL H7-0918</strain>
    </source>
</reference>
<sequence length="79" mass="9317">MNFPLSNLSSSKFILSFLKDLEFPSVRTYQSAKQKMLIKNLLHEKKITHLIFDDIQKLKEGKQIVFLLNYSNIFRKKLG</sequence>